<protein>
    <submittedName>
        <fullName evidence="1">Uncharacterized protein</fullName>
    </submittedName>
</protein>
<accession>A0A4D6M7N2</accession>
<sequence length="184" mass="20188">MLDYLQEGQWPDLLLLPKRDQLARARLAKADQGDTHELSLRRRALVLSEALPRSGKRHSPKREGVEALGCRCSLSQARNLTFGRGVVSLRRGGARVTPPDPLGLTRHPTCHPQTGCVRSAAQYTPTHHPSPSIHTGRPETHLGLTLCVGDSNIVTLVTLSSGVSRDIHHKCKHPLNLTRLYVSG</sequence>
<gene>
    <name evidence="1" type="ORF">DEO72_LG6g818</name>
</gene>
<dbReference type="Proteomes" id="UP000501690">
    <property type="component" value="Linkage Group LG6"/>
</dbReference>
<dbReference type="AlphaFoldDB" id="A0A4D6M7N2"/>
<proteinExistence type="predicted"/>
<dbReference type="EMBL" id="CP039350">
    <property type="protein sequence ID" value="QCD96116.1"/>
    <property type="molecule type" value="Genomic_DNA"/>
</dbReference>
<organism evidence="1 2">
    <name type="scientific">Vigna unguiculata</name>
    <name type="common">Cowpea</name>
    <dbReference type="NCBI Taxonomy" id="3917"/>
    <lineage>
        <taxon>Eukaryota</taxon>
        <taxon>Viridiplantae</taxon>
        <taxon>Streptophyta</taxon>
        <taxon>Embryophyta</taxon>
        <taxon>Tracheophyta</taxon>
        <taxon>Spermatophyta</taxon>
        <taxon>Magnoliopsida</taxon>
        <taxon>eudicotyledons</taxon>
        <taxon>Gunneridae</taxon>
        <taxon>Pentapetalae</taxon>
        <taxon>rosids</taxon>
        <taxon>fabids</taxon>
        <taxon>Fabales</taxon>
        <taxon>Fabaceae</taxon>
        <taxon>Papilionoideae</taxon>
        <taxon>50 kb inversion clade</taxon>
        <taxon>NPAAA clade</taxon>
        <taxon>indigoferoid/millettioid clade</taxon>
        <taxon>Phaseoleae</taxon>
        <taxon>Vigna</taxon>
    </lineage>
</organism>
<reference evidence="1 2" key="1">
    <citation type="submission" date="2019-04" db="EMBL/GenBank/DDBJ databases">
        <title>An improved genome assembly and genetic linkage map for asparagus bean, Vigna unguiculata ssp. sesquipedialis.</title>
        <authorList>
            <person name="Xia Q."/>
            <person name="Zhang R."/>
            <person name="Dong Y."/>
        </authorList>
    </citation>
    <scope>NUCLEOTIDE SEQUENCE [LARGE SCALE GENOMIC DNA]</scope>
    <source>
        <tissue evidence="1">Leaf</tissue>
    </source>
</reference>
<evidence type="ECO:0000313" key="1">
    <source>
        <dbReference type="EMBL" id="QCD96116.1"/>
    </source>
</evidence>
<name>A0A4D6M7N2_VIGUN</name>
<evidence type="ECO:0000313" key="2">
    <source>
        <dbReference type="Proteomes" id="UP000501690"/>
    </source>
</evidence>
<keyword evidence="2" id="KW-1185">Reference proteome</keyword>